<keyword evidence="2" id="KW-1133">Transmembrane helix</keyword>
<feature type="compositionally biased region" description="Low complexity" evidence="1">
    <location>
        <begin position="145"/>
        <end position="155"/>
    </location>
</feature>
<accession>A0AAU1LWN1</accession>
<name>A0AAU1LWN1_9ACTN</name>
<feature type="compositionally biased region" description="Acidic residues" evidence="1">
    <location>
        <begin position="288"/>
        <end position="300"/>
    </location>
</feature>
<feature type="compositionally biased region" description="Basic and acidic residues" evidence="1">
    <location>
        <begin position="253"/>
        <end position="263"/>
    </location>
</feature>
<feature type="compositionally biased region" description="Gly residues" evidence="1">
    <location>
        <begin position="194"/>
        <end position="209"/>
    </location>
</feature>
<feature type="compositionally biased region" description="Low complexity" evidence="1">
    <location>
        <begin position="342"/>
        <end position="368"/>
    </location>
</feature>
<feature type="region of interest" description="Disordered" evidence="1">
    <location>
        <begin position="283"/>
        <end position="368"/>
    </location>
</feature>
<evidence type="ECO:0000256" key="2">
    <source>
        <dbReference type="SAM" id="Phobius"/>
    </source>
</evidence>
<protein>
    <recommendedName>
        <fullName evidence="4">Extensin</fullName>
    </recommendedName>
</protein>
<evidence type="ECO:0000313" key="3">
    <source>
        <dbReference type="EMBL" id="WTQ75570.1"/>
    </source>
</evidence>
<sequence length="368" mass="36620">MADEQHEWLDADAAEMLLRGEPVEAVDDHARAEARRLEAALGAVRVPRPSGDELPGEAAVLAAFREASRGGKRAGAAGPAGAARQQDALHTVRIGAARTAPLRRPRWTRPLRYGLAVSLAGCALGGVAVAGTGMLPAPFGGGGSPAPAASVSAAATPEELGAELPDAGEPPSPLPSTSPGASSSPSATETPEGGTAGGVGPTGQDGGGATDREDTGPDSGTGSTQDDTDGRDVPGGSSSRAEVLKKSIKACRGYREDTLSREEKARLLELADGERNLDRFCDRLLGADDGDGRDDGDGQGDGDGKGTDGGSGGGSLPSIVFRDPSAESTRDAGSRDDAPRDGGAPSPTAGATAGSLSGLSSGLSSVTR</sequence>
<dbReference type="AlphaFoldDB" id="A0AAU1LWN1"/>
<organism evidence="3">
    <name type="scientific">Streptomyces sp. NBC_00148</name>
    <dbReference type="NCBI Taxonomy" id="2903626"/>
    <lineage>
        <taxon>Bacteria</taxon>
        <taxon>Bacillati</taxon>
        <taxon>Actinomycetota</taxon>
        <taxon>Actinomycetes</taxon>
        <taxon>Kitasatosporales</taxon>
        <taxon>Streptomycetaceae</taxon>
        <taxon>Streptomyces</taxon>
    </lineage>
</organism>
<feature type="transmembrane region" description="Helical" evidence="2">
    <location>
        <begin position="113"/>
        <end position="135"/>
    </location>
</feature>
<proteinExistence type="predicted"/>
<feature type="compositionally biased region" description="Basic and acidic residues" evidence="1">
    <location>
        <begin position="324"/>
        <end position="340"/>
    </location>
</feature>
<keyword evidence="2" id="KW-0812">Transmembrane</keyword>
<feature type="compositionally biased region" description="Low complexity" evidence="1">
    <location>
        <begin position="177"/>
        <end position="193"/>
    </location>
</feature>
<feature type="region of interest" description="Disordered" evidence="1">
    <location>
        <begin position="142"/>
        <end position="263"/>
    </location>
</feature>
<gene>
    <name evidence="3" type="ORF">OG222_21840</name>
</gene>
<reference evidence="3" key="1">
    <citation type="submission" date="2022-10" db="EMBL/GenBank/DDBJ databases">
        <title>The complete genomes of actinobacterial strains from the NBC collection.</title>
        <authorList>
            <person name="Joergensen T.S."/>
            <person name="Alvarez Arevalo M."/>
            <person name="Sterndorff E.B."/>
            <person name="Faurdal D."/>
            <person name="Vuksanovic O."/>
            <person name="Mourched A.-S."/>
            <person name="Charusanti P."/>
            <person name="Shaw S."/>
            <person name="Blin K."/>
            <person name="Weber T."/>
        </authorList>
    </citation>
    <scope>NUCLEOTIDE SEQUENCE</scope>
    <source>
        <strain evidence="3">NBC_00148</strain>
    </source>
</reference>
<evidence type="ECO:0008006" key="4">
    <source>
        <dbReference type="Google" id="ProtNLM"/>
    </source>
</evidence>
<dbReference type="EMBL" id="CP108169">
    <property type="protein sequence ID" value="WTQ75570.1"/>
    <property type="molecule type" value="Genomic_DNA"/>
</dbReference>
<evidence type="ECO:0000256" key="1">
    <source>
        <dbReference type="SAM" id="MobiDB-lite"/>
    </source>
</evidence>
<keyword evidence="2" id="KW-0472">Membrane</keyword>